<name>A0A4U0F7W5_9BACL</name>
<feature type="transmembrane region" description="Helical" evidence="1">
    <location>
        <begin position="6"/>
        <end position="23"/>
    </location>
</feature>
<keyword evidence="3" id="KW-1185">Reference proteome</keyword>
<gene>
    <name evidence="2" type="ORF">E5161_16785</name>
</gene>
<evidence type="ECO:0000256" key="1">
    <source>
        <dbReference type="SAM" id="Phobius"/>
    </source>
</evidence>
<accession>A0A4U0F7W5</accession>
<proteinExistence type="predicted"/>
<keyword evidence="1" id="KW-1133">Transmembrane helix</keyword>
<evidence type="ECO:0000313" key="3">
    <source>
        <dbReference type="Proteomes" id="UP000309673"/>
    </source>
</evidence>
<dbReference type="AlphaFoldDB" id="A0A4U0F7W5"/>
<comment type="caution">
    <text evidence="2">The sequence shown here is derived from an EMBL/GenBank/DDBJ whole genome shotgun (WGS) entry which is preliminary data.</text>
</comment>
<keyword evidence="1" id="KW-0812">Transmembrane</keyword>
<reference evidence="2 3" key="1">
    <citation type="submission" date="2019-04" db="EMBL/GenBank/DDBJ databases">
        <title>Cohnella sp. nov., isolated from soil.</title>
        <authorList>
            <person name="Kim W."/>
        </authorList>
    </citation>
    <scope>NUCLEOTIDE SEQUENCE [LARGE SCALE GENOMIC DNA]</scope>
    <source>
        <strain evidence="2 3">CAU 1483</strain>
    </source>
</reference>
<dbReference type="Pfam" id="PF10066">
    <property type="entry name" value="DUF2304"/>
    <property type="match status" value="1"/>
</dbReference>
<dbReference type="InterPro" id="IPR019277">
    <property type="entry name" value="DUF2304"/>
</dbReference>
<protein>
    <submittedName>
        <fullName evidence="2">DUF2304 domain-containing protein</fullName>
    </submittedName>
</protein>
<feature type="transmembrane region" description="Helical" evidence="1">
    <location>
        <begin position="68"/>
        <end position="88"/>
    </location>
</feature>
<dbReference type="Proteomes" id="UP000309673">
    <property type="component" value="Unassembled WGS sequence"/>
</dbReference>
<sequence length="119" mass="13658">MEKVQIVTMALSLALLVLVLQLIRRRYLREQYSLLWLFFCAIILVFSLNTKLLDTTAALLGFKYAPSLLFLVGITLCLLLILHLTVVVSRLAERIVRLTQELGIMKHDLEKYEQGADRP</sequence>
<organism evidence="2 3">
    <name type="scientific">Cohnella pontilimi</name>
    <dbReference type="NCBI Taxonomy" id="2564100"/>
    <lineage>
        <taxon>Bacteria</taxon>
        <taxon>Bacillati</taxon>
        <taxon>Bacillota</taxon>
        <taxon>Bacilli</taxon>
        <taxon>Bacillales</taxon>
        <taxon>Paenibacillaceae</taxon>
        <taxon>Cohnella</taxon>
    </lineage>
</organism>
<dbReference type="OrthoDB" id="677868at2"/>
<feature type="transmembrane region" description="Helical" evidence="1">
    <location>
        <begin position="32"/>
        <end position="48"/>
    </location>
</feature>
<evidence type="ECO:0000313" key="2">
    <source>
        <dbReference type="EMBL" id="TJY40795.1"/>
    </source>
</evidence>
<dbReference type="RefSeq" id="WP_136778985.1">
    <property type="nucleotide sequence ID" value="NZ_SUPK01000008.1"/>
</dbReference>
<keyword evidence="1" id="KW-0472">Membrane</keyword>
<dbReference type="EMBL" id="SUPK01000008">
    <property type="protein sequence ID" value="TJY40795.1"/>
    <property type="molecule type" value="Genomic_DNA"/>
</dbReference>